<evidence type="ECO:0000313" key="2">
    <source>
        <dbReference type="EMBL" id="NYJ00102.1"/>
    </source>
</evidence>
<evidence type="ECO:0000313" key="3">
    <source>
        <dbReference type="Proteomes" id="UP000530424"/>
    </source>
</evidence>
<dbReference type="RefSeq" id="WP_343047042.1">
    <property type="nucleotide sequence ID" value="NZ_JACCFP010000001.1"/>
</dbReference>
<dbReference type="Gene3D" id="3.90.550.10">
    <property type="entry name" value="Spore Coat Polysaccharide Biosynthesis Protein SpsA, Chain A"/>
    <property type="match status" value="1"/>
</dbReference>
<dbReference type="PANTHER" id="PTHR43777">
    <property type="entry name" value="MOLYBDENUM COFACTOR CYTIDYLYLTRANSFERASE"/>
    <property type="match status" value="1"/>
</dbReference>
<keyword evidence="2" id="KW-0548">Nucleotidyltransferase</keyword>
<comment type="caution">
    <text evidence="2">The sequence shown here is derived from an EMBL/GenBank/DDBJ whole genome shotgun (WGS) entry which is preliminary data.</text>
</comment>
<gene>
    <name evidence="2" type="ORF">HNR19_000800</name>
</gene>
<reference evidence="2 3" key="1">
    <citation type="submission" date="2020-07" db="EMBL/GenBank/DDBJ databases">
        <title>Sequencing the genomes of 1000 actinobacteria strains.</title>
        <authorList>
            <person name="Klenk H.-P."/>
        </authorList>
    </citation>
    <scope>NUCLEOTIDE SEQUENCE [LARGE SCALE GENOMIC DNA]</scope>
    <source>
        <strain evidence="2 3">DSM 103833</strain>
    </source>
</reference>
<proteinExistence type="predicted"/>
<dbReference type="InterPro" id="IPR025877">
    <property type="entry name" value="MobA-like_NTP_Trfase"/>
</dbReference>
<dbReference type="SUPFAM" id="SSF53448">
    <property type="entry name" value="Nucleotide-diphospho-sugar transferases"/>
    <property type="match status" value="1"/>
</dbReference>
<dbReference type="AlphaFoldDB" id="A0A853C047"/>
<evidence type="ECO:0000259" key="1">
    <source>
        <dbReference type="Pfam" id="PF12804"/>
    </source>
</evidence>
<dbReference type="Proteomes" id="UP000530424">
    <property type="component" value="Unassembled WGS sequence"/>
</dbReference>
<accession>A0A853C047</accession>
<feature type="domain" description="MobA-like NTP transferase" evidence="1">
    <location>
        <begin position="4"/>
        <end position="174"/>
    </location>
</feature>
<sequence length="194" mass="20179">MIRGLLLAAGAGTRMGKPKALVYDDRGSWLLRSVQVLIDGGCDGVTVVLGARADEAERILADGLPGGPSEIAQVDWVVAPDWQLGISLSLHAGLTALGETRATAAMLHLVDLPDVTAEVVGRLVAIEGDHPGGLARATYDGKPGHPVLIGRDHWAGVFADAIGDQGARGYLRTHRVIDVECGDLATGADVDSLH</sequence>
<dbReference type="PANTHER" id="PTHR43777:SF1">
    <property type="entry name" value="MOLYBDENUM COFACTOR CYTIDYLYLTRANSFERASE"/>
    <property type="match status" value="1"/>
</dbReference>
<name>A0A853C047_9ACTN</name>
<dbReference type="Pfam" id="PF12804">
    <property type="entry name" value="NTP_transf_3"/>
    <property type="match status" value="1"/>
</dbReference>
<dbReference type="CDD" id="cd04182">
    <property type="entry name" value="GT_2_like_f"/>
    <property type="match status" value="1"/>
</dbReference>
<protein>
    <submittedName>
        <fullName evidence="2">CTP:molybdopterin cytidylyltransferase MocA</fullName>
    </submittedName>
</protein>
<keyword evidence="2" id="KW-0808">Transferase</keyword>
<organism evidence="2 3">
    <name type="scientific">Nocardioides thalensis</name>
    <dbReference type="NCBI Taxonomy" id="1914755"/>
    <lineage>
        <taxon>Bacteria</taxon>
        <taxon>Bacillati</taxon>
        <taxon>Actinomycetota</taxon>
        <taxon>Actinomycetes</taxon>
        <taxon>Propionibacteriales</taxon>
        <taxon>Nocardioidaceae</taxon>
        <taxon>Nocardioides</taxon>
    </lineage>
</organism>
<dbReference type="GO" id="GO:0016779">
    <property type="term" value="F:nucleotidyltransferase activity"/>
    <property type="evidence" value="ECO:0007669"/>
    <property type="project" value="UniProtKB-KW"/>
</dbReference>
<dbReference type="InterPro" id="IPR029044">
    <property type="entry name" value="Nucleotide-diphossugar_trans"/>
</dbReference>
<keyword evidence="3" id="KW-1185">Reference proteome</keyword>
<dbReference type="EMBL" id="JACCFP010000001">
    <property type="protein sequence ID" value="NYJ00102.1"/>
    <property type="molecule type" value="Genomic_DNA"/>
</dbReference>